<dbReference type="PANTHER" id="PTHR43641">
    <property type="entry name" value="FORMATE ACETYLTRANSFERASE 3-RELATED"/>
    <property type="match status" value="1"/>
</dbReference>
<dbReference type="PROSITE" id="PS51554">
    <property type="entry name" value="PFL"/>
    <property type="match status" value="1"/>
</dbReference>
<evidence type="ECO:0000313" key="3">
    <source>
        <dbReference type="Proteomes" id="UP000004906"/>
    </source>
</evidence>
<proteinExistence type="predicted"/>
<comment type="caution">
    <text evidence="2">The sequence shown here is derived from an EMBL/GenBank/DDBJ whole genome shotgun (WGS) entry which is preliminary data.</text>
</comment>
<dbReference type="AlphaFoldDB" id="A0A6C8GQH7"/>
<keyword evidence="2" id="KW-0456">Lyase</keyword>
<dbReference type="GO" id="GO:0016829">
    <property type="term" value="F:lyase activity"/>
    <property type="evidence" value="ECO:0007669"/>
    <property type="project" value="UniProtKB-KW"/>
</dbReference>
<sequence>MNPLSYAILESCGRLRSTQPNLSVRYHAGMSNDFLDACVQVIRCGFGMPAFNNDEIVIPEFIKLGIEPQDAYDYAAIGCIETAVGGKWGYRCTGMSFINFARVMLAALEGGPRHAGGAGRRKAVATPPAARYFCRRKRRSPQATLTILTK</sequence>
<dbReference type="SUPFAM" id="SSF51998">
    <property type="entry name" value="PFL-like glycyl radical enzymes"/>
    <property type="match status" value="1"/>
</dbReference>
<dbReference type="Proteomes" id="UP000004906">
    <property type="component" value="Unassembled WGS sequence"/>
</dbReference>
<dbReference type="Pfam" id="PF02901">
    <property type="entry name" value="PFL-like"/>
    <property type="match status" value="1"/>
</dbReference>
<feature type="domain" description="PFL" evidence="1">
    <location>
        <begin position="1"/>
        <end position="150"/>
    </location>
</feature>
<protein>
    <submittedName>
        <fullName evidence="2">Pyruvate formate-lyase</fullName>
    </submittedName>
</protein>
<evidence type="ECO:0000259" key="1">
    <source>
        <dbReference type="PROSITE" id="PS51554"/>
    </source>
</evidence>
<dbReference type="EMBL" id="AFCI01000498">
    <property type="protein sequence ID" value="EHC39066.1"/>
    <property type="molecule type" value="Genomic_DNA"/>
</dbReference>
<dbReference type="InterPro" id="IPR004184">
    <property type="entry name" value="PFL_dom"/>
</dbReference>
<dbReference type="GO" id="GO:0005829">
    <property type="term" value="C:cytosol"/>
    <property type="evidence" value="ECO:0007669"/>
    <property type="project" value="TreeGrafter"/>
</dbReference>
<keyword evidence="2" id="KW-0670">Pyruvate</keyword>
<gene>
    <name evidence="2" type="ORF">LTSEADE_1393</name>
</gene>
<evidence type="ECO:0000313" key="2">
    <source>
        <dbReference type="EMBL" id="EHC39066.1"/>
    </source>
</evidence>
<accession>A0A6C8GQH7</accession>
<organism evidence="2 3">
    <name type="scientific">Salmonella enterica subsp. enterica serovar Adelaide str. A4-669</name>
    <dbReference type="NCBI Taxonomy" id="913063"/>
    <lineage>
        <taxon>Bacteria</taxon>
        <taxon>Pseudomonadati</taxon>
        <taxon>Pseudomonadota</taxon>
        <taxon>Gammaproteobacteria</taxon>
        <taxon>Enterobacterales</taxon>
        <taxon>Enterobacteriaceae</taxon>
        <taxon>Salmonella</taxon>
    </lineage>
</organism>
<name>A0A6C8GQH7_SALET</name>
<dbReference type="Gene3D" id="3.20.70.20">
    <property type="match status" value="1"/>
</dbReference>
<reference evidence="2 3" key="1">
    <citation type="journal article" date="2011" name="BMC Genomics">
        <title>Genome sequencing reveals diversification of virulence factor content and possible host adaptation in distinct subpopulations of Salmonella enterica.</title>
        <authorList>
            <person name="den Bakker H.C."/>
            <person name="Moreno Switt A.I."/>
            <person name="Govoni G."/>
            <person name="Cummings C.A."/>
            <person name="Ranieri M.L."/>
            <person name="Degoricija L."/>
            <person name="Hoelzer K."/>
            <person name="Rodriguez-Rivera L.D."/>
            <person name="Brown S."/>
            <person name="Bolchacova E."/>
            <person name="Furtado M.R."/>
            <person name="Wiedmann M."/>
        </authorList>
    </citation>
    <scope>NUCLEOTIDE SEQUENCE [LARGE SCALE GENOMIC DNA]</scope>
    <source>
        <strain evidence="2 3">A4-669</strain>
    </source>
</reference>
<dbReference type="PANTHER" id="PTHR43641:SF2">
    <property type="entry name" value="DEHYDRATASE YBIW-RELATED"/>
    <property type="match status" value="1"/>
</dbReference>
<dbReference type="InterPro" id="IPR051215">
    <property type="entry name" value="GRE"/>
</dbReference>